<sequence length="85" mass="9979">IIQVDERLGQYWENERLLLIKESITKANPMKHVDAKNMEKIEPLPPIQNDTVEQNNSLETDSEQQHIVSLDDYKDHKSEHETKLV</sequence>
<accession>A0A4U2ZGC0</accession>
<feature type="non-terminal residue" evidence="2">
    <location>
        <position position="85"/>
    </location>
</feature>
<evidence type="ECO:0000256" key="1">
    <source>
        <dbReference type="SAM" id="MobiDB-lite"/>
    </source>
</evidence>
<feature type="compositionally biased region" description="Basic and acidic residues" evidence="1">
    <location>
        <begin position="69"/>
        <end position="85"/>
    </location>
</feature>
<evidence type="ECO:0000313" key="2">
    <source>
        <dbReference type="EMBL" id="TKI72982.1"/>
    </source>
</evidence>
<feature type="non-terminal residue" evidence="2">
    <location>
        <position position="1"/>
    </location>
</feature>
<reference evidence="2 3" key="1">
    <citation type="journal article" date="2019" name="Environ. Microbiol.">
        <title>An active ?-lactamase is a part of an orchestrated cell wall stress resistance network of Bacillus subtilis and related rhizosphere species.</title>
        <authorList>
            <person name="Bucher T."/>
            <person name="Keren-Paz A."/>
            <person name="Hausser J."/>
            <person name="Olender T."/>
            <person name="Cytryn E."/>
            <person name="Kolodkin-Gal I."/>
        </authorList>
    </citation>
    <scope>NUCLEOTIDE SEQUENCE [LARGE SCALE GENOMIC DNA]</scope>
    <source>
        <strain evidence="2 3">I186</strain>
    </source>
</reference>
<protein>
    <submittedName>
        <fullName evidence="2">Conjugal transfer protein TraG</fullName>
    </submittedName>
</protein>
<gene>
    <name evidence="2" type="ORF">FC701_37315</name>
</gene>
<dbReference type="Proteomes" id="UP000305524">
    <property type="component" value="Unassembled WGS sequence"/>
</dbReference>
<feature type="region of interest" description="Disordered" evidence="1">
    <location>
        <begin position="42"/>
        <end position="85"/>
    </location>
</feature>
<organism evidence="2 3">
    <name type="scientific">Bacillus mycoides</name>
    <dbReference type="NCBI Taxonomy" id="1405"/>
    <lineage>
        <taxon>Bacteria</taxon>
        <taxon>Bacillati</taxon>
        <taxon>Bacillota</taxon>
        <taxon>Bacilli</taxon>
        <taxon>Bacillales</taxon>
        <taxon>Bacillaceae</taxon>
        <taxon>Bacillus</taxon>
        <taxon>Bacillus cereus group</taxon>
    </lineage>
</organism>
<proteinExistence type="predicted"/>
<name>A0A4U2ZGC0_BACMY</name>
<feature type="compositionally biased region" description="Polar residues" evidence="1">
    <location>
        <begin position="48"/>
        <end position="59"/>
    </location>
</feature>
<dbReference type="EMBL" id="SZOD01001668">
    <property type="protein sequence ID" value="TKI72982.1"/>
    <property type="molecule type" value="Genomic_DNA"/>
</dbReference>
<dbReference type="AlphaFoldDB" id="A0A4U2ZGC0"/>
<comment type="caution">
    <text evidence="2">The sequence shown here is derived from an EMBL/GenBank/DDBJ whole genome shotgun (WGS) entry which is preliminary data.</text>
</comment>
<evidence type="ECO:0000313" key="3">
    <source>
        <dbReference type="Proteomes" id="UP000305524"/>
    </source>
</evidence>